<evidence type="ECO:0000259" key="5">
    <source>
        <dbReference type="PROSITE" id="PS50011"/>
    </source>
</evidence>
<evidence type="ECO:0000256" key="3">
    <source>
        <dbReference type="ARBA" id="ARBA00022840"/>
    </source>
</evidence>
<evidence type="ECO:0000256" key="2">
    <source>
        <dbReference type="ARBA" id="ARBA00022741"/>
    </source>
</evidence>
<dbReference type="GO" id="GO:0004672">
    <property type="term" value="F:protein kinase activity"/>
    <property type="evidence" value="ECO:0007669"/>
    <property type="project" value="InterPro"/>
</dbReference>
<evidence type="ECO:0000313" key="6">
    <source>
        <dbReference type="EMBL" id="WED75697.1"/>
    </source>
</evidence>
<dbReference type="InterPro" id="IPR008271">
    <property type="entry name" value="Ser/Thr_kinase_AS"/>
</dbReference>
<dbReference type="PROSITE" id="PS00107">
    <property type="entry name" value="PROTEIN_KINASE_ATP"/>
    <property type="match status" value="1"/>
</dbReference>
<accession>A0AAX3NS12</accession>
<dbReference type="PANTHER" id="PTHR45832">
    <property type="entry name" value="SERINE/THREONINE-PROTEIN KINASE SAMKA-RELATED-RELATED"/>
    <property type="match status" value="1"/>
</dbReference>
<keyword evidence="3 4" id="KW-0067">ATP-binding</keyword>
<name>A0AAX3NS12_9GAMM</name>
<dbReference type="InterPro" id="IPR011009">
    <property type="entry name" value="Kinase-like_dom_sf"/>
</dbReference>
<proteinExistence type="inferred from homology"/>
<evidence type="ECO:0000256" key="1">
    <source>
        <dbReference type="ARBA" id="ARBA00008874"/>
    </source>
</evidence>
<reference evidence="6" key="1">
    <citation type="submission" date="2023-02" db="EMBL/GenBank/DDBJ databases">
        <title>The sequence of Aeromonas allosaccharophila K520.</title>
        <authorList>
            <person name="Luo X."/>
        </authorList>
    </citation>
    <scope>NUCLEOTIDE SEQUENCE</scope>
    <source>
        <strain evidence="6">K520</strain>
    </source>
</reference>
<dbReference type="GO" id="GO:0005524">
    <property type="term" value="F:ATP binding"/>
    <property type="evidence" value="ECO:0007669"/>
    <property type="project" value="UniProtKB-UniRule"/>
</dbReference>
<dbReference type="PROSITE" id="PS50011">
    <property type="entry name" value="PROTEIN_KINASE_DOM"/>
    <property type="match status" value="1"/>
</dbReference>
<dbReference type="PANTHER" id="PTHR45832:SF22">
    <property type="entry name" value="SERINE_THREONINE-PROTEIN KINASE SAMKA-RELATED"/>
    <property type="match status" value="1"/>
</dbReference>
<dbReference type="RefSeq" id="WP_275056801.1">
    <property type="nucleotide sequence ID" value="NZ_CP118988.1"/>
</dbReference>
<comment type="similarity">
    <text evidence="1">Belongs to the protein kinase superfamily. STE Ser/Thr protein kinase family. STE20 subfamily.</text>
</comment>
<sequence length="350" mass="39804">MEWFKIMTVSFDFKKRLGSGYFGEVWHAIDTGLNAECALKCIPKDKVINQDNFFQEAQVLKAAEHANIVQVKDTGELSDGRIYVAMEYLKYGSLEDEARGGIIKLSRARQIMIDLLRGLQYAHSQKIVHRDIKPANILIGDAREGKLSDFGLALPEFSKLNLSSVKQYQYMLHLAPEVAAFTDYDFLSDIYSCGVTFYRLVNGDSYLPSVTPSMARTMAQLGHFPDRNKYRAFIPKSFRQVINTALNVDPLARYQSAEEMRRAIERLVAYIDWEEDIVSGGIRWRGEGNRAHEVLLYEDVSSKTWGVEIKKGQTYSSLRRVTAQCKSGMKHAQAFNFASKIMQNYVTGKT</sequence>
<gene>
    <name evidence="6" type="ORF">PYU98_17505</name>
</gene>
<dbReference type="AlphaFoldDB" id="A0AAX3NS12"/>
<feature type="domain" description="Protein kinase" evidence="5">
    <location>
        <begin position="11"/>
        <end position="271"/>
    </location>
</feature>
<evidence type="ECO:0000313" key="7">
    <source>
        <dbReference type="Proteomes" id="UP001213721"/>
    </source>
</evidence>
<dbReference type="PROSITE" id="PS00108">
    <property type="entry name" value="PROTEIN_KINASE_ST"/>
    <property type="match status" value="1"/>
</dbReference>
<protein>
    <submittedName>
        <fullName evidence="6">Serine/threonine-protein kinase</fullName>
    </submittedName>
</protein>
<dbReference type="Pfam" id="PF00069">
    <property type="entry name" value="Pkinase"/>
    <property type="match status" value="1"/>
</dbReference>
<dbReference type="InterPro" id="IPR017441">
    <property type="entry name" value="Protein_kinase_ATP_BS"/>
</dbReference>
<evidence type="ECO:0000256" key="4">
    <source>
        <dbReference type="PROSITE-ProRule" id="PRU10141"/>
    </source>
</evidence>
<dbReference type="SUPFAM" id="SSF56112">
    <property type="entry name" value="Protein kinase-like (PK-like)"/>
    <property type="match status" value="1"/>
</dbReference>
<dbReference type="Gene3D" id="1.10.510.10">
    <property type="entry name" value="Transferase(Phosphotransferase) domain 1"/>
    <property type="match status" value="1"/>
</dbReference>
<keyword evidence="6" id="KW-0418">Kinase</keyword>
<keyword evidence="2 4" id="KW-0547">Nucleotide-binding</keyword>
<dbReference type="InterPro" id="IPR000719">
    <property type="entry name" value="Prot_kinase_dom"/>
</dbReference>
<keyword evidence="6" id="KW-0808">Transferase</keyword>
<dbReference type="EMBL" id="CP118988">
    <property type="protein sequence ID" value="WED75697.1"/>
    <property type="molecule type" value="Genomic_DNA"/>
</dbReference>
<organism evidence="6 7">
    <name type="scientific">Aeromonas allosaccharophila</name>
    <dbReference type="NCBI Taxonomy" id="656"/>
    <lineage>
        <taxon>Bacteria</taxon>
        <taxon>Pseudomonadati</taxon>
        <taxon>Pseudomonadota</taxon>
        <taxon>Gammaproteobacteria</taxon>
        <taxon>Aeromonadales</taxon>
        <taxon>Aeromonadaceae</taxon>
        <taxon>Aeromonas</taxon>
    </lineage>
</organism>
<dbReference type="Gene3D" id="3.30.200.20">
    <property type="entry name" value="Phosphorylase Kinase, domain 1"/>
    <property type="match status" value="1"/>
</dbReference>
<feature type="binding site" evidence="4">
    <location>
        <position position="40"/>
    </location>
    <ligand>
        <name>ATP</name>
        <dbReference type="ChEBI" id="CHEBI:30616"/>
    </ligand>
</feature>
<dbReference type="CDD" id="cd14014">
    <property type="entry name" value="STKc_PknB_like"/>
    <property type="match status" value="1"/>
</dbReference>
<dbReference type="SMART" id="SM00220">
    <property type="entry name" value="S_TKc"/>
    <property type="match status" value="1"/>
</dbReference>
<dbReference type="InterPro" id="IPR051931">
    <property type="entry name" value="PAK3-like"/>
</dbReference>
<dbReference type="Proteomes" id="UP001213721">
    <property type="component" value="Chromosome"/>
</dbReference>